<evidence type="ECO:0000256" key="1">
    <source>
        <dbReference type="ARBA" id="ARBA00004651"/>
    </source>
</evidence>
<evidence type="ECO:0000256" key="5">
    <source>
        <dbReference type="ARBA" id="ARBA00022692"/>
    </source>
</evidence>
<evidence type="ECO:0000256" key="6">
    <source>
        <dbReference type="ARBA" id="ARBA00022989"/>
    </source>
</evidence>
<keyword evidence="4" id="KW-1003">Cell membrane</keyword>
<dbReference type="GO" id="GO:0005886">
    <property type="term" value="C:plasma membrane"/>
    <property type="evidence" value="ECO:0007669"/>
    <property type="project" value="UniProtKB-SubCell"/>
</dbReference>
<comment type="similarity">
    <text evidence="2">Belongs to the multi antimicrobial extrusion (MATE) (TC 2.A.66.1) family.</text>
</comment>
<protein>
    <submittedName>
        <fullName evidence="9">MATE family efflux transporter</fullName>
    </submittedName>
</protein>
<dbReference type="PANTHER" id="PTHR43549:SF3">
    <property type="entry name" value="MULTIDRUG RESISTANCE PROTEIN YPNP-RELATED"/>
    <property type="match status" value="1"/>
</dbReference>
<feature type="transmembrane region" description="Helical" evidence="8">
    <location>
        <begin position="170"/>
        <end position="189"/>
    </location>
</feature>
<comment type="subcellular location">
    <subcellularLocation>
        <location evidence="1">Cell membrane</location>
        <topology evidence="1">Multi-pass membrane protein</topology>
    </subcellularLocation>
</comment>
<dbReference type="InterPro" id="IPR002528">
    <property type="entry name" value="MATE_fam"/>
</dbReference>
<feature type="transmembrane region" description="Helical" evidence="8">
    <location>
        <begin position="316"/>
        <end position="336"/>
    </location>
</feature>
<dbReference type="Pfam" id="PF01554">
    <property type="entry name" value="MatE"/>
    <property type="match status" value="2"/>
</dbReference>
<feature type="transmembrane region" description="Helical" evidence="8">
    <location>
        <begin position="95"/>
        <end position="116"/>
    </location>
</feature>
<feature type="transmembrane region" description="Helical" evidence="8">
    <location>
        <begin position="18"/>
        <end position="37"/>
    </location>
</feature>
<evidence type="ECO:0000313" key="10">
    <source>
        <dbReference type="Proteomes" id="UP000248214"/>
    </source>
</evidence>
<comment type="caution">
    <text evidence="9">The sequence shown here is derived from an EMBL/GenBank/DDBJ whole genome shotgun (WGS) entry which is preliminary data.</text>
</comment>
<keyword evidence="7 8" id="KW-0472">Membrane</keyword>
<dbReference type="InterPro" id="IPR048279">
    <property type="entry name" value="MdtK-like"/>
</dbReference>
<dbReference type="InterPro" id="IPR052031">
    <property type="entry name" value="Membrane_Transporter-Flippase"/>
</dbReference>
<dbReference type="Proteomes" id="UP000248214">
    <property type="component" value="Unassembled WGS sequence"/>
</dbReference>
<feature type="transmembrane region" description="Helical" evidence="8">
    <location>
        <begin position="49"/>
        <end position="74"/>
    </location>
</feature>
<evidence type="ECO:0000256" key="4">
    <source>
        <dbReference type="ARBA" id="ARBA00022475"/>
    </source>
</evidence>
<dbReference type="AlphaFoldDB" id="A0A323TFD8"/>
<organism evidence="9 10">
    <name type="scientific">Salipaludibacillus keqinensis</name>
    <dbReference type="NCBI Taxonomy" id="2045207"/>
    <lineage>
        <taxon>Bacteria</taxon>
        <taxon>Bacillati</taxon>
        <taxon>Bacillota</taxon>
        <taxon>Bacilli</taxon>
        <taxon>Bacillales</taxon>
        <taxon>Bacillaceae</taxon>
    </lineage>
</organism>
<evidence type="ECO:0000313" key="9">
    <source>
        <dbReference type="EMBL" id="PYZ92377.1"/>
    </source>
</evidence>
<keyword evidence="5 8" id="KW-0812">Transmembrane</keyword>
<gene>
    <name evidence="9" type="ORF">CR194_16230</name>
</gene>
<keyword evidence="10" id="KW-1185">Reference proteome</keyword>
<evidence type="ECO:0000256" key="2">
    <source>
        <dbReference type="ARBA" id="ARBA00010199"/>
    </source>
</evidence>
<accession>A0A323TFD8</accession>
<evidence type="ECO:0000256" key="7">
    <source>
        <dbReference type="ARBA" id="ARBA00023136"/>
    </source>
</evidence>
<feature type="transmembrane region" description="Helical" evidence="8">
    <location>
        <begin position="384"/>
        <end position="408"/>
    </location>
</feature>
<dbReference type="GO" id="GO:0042910">
    <property type="term" value="F:xenobiotic transmembrane transporter activity"/>
    <property type="evidence" value="ECO:0007669"/>
    <property type="project" value="InterPro"/>
</dbReference>
<proteinExistence type="inferred from homology"/>
<dbReference type="OrthoDB" id="9776324at2"/>
<keyword evidence="6 8" id="KW-1133">Transmembrane helix</keyword>
<feature type="transmembrane region" description="Helical" evidence="8">
    <location>
        <begin position="414"/>
        <end position="435"/>
    </location>
</feature>
<dbReference type="PIRSF" id="PIRSF006603">
    <property type="entry name" value="DinF"/>
    <property type="match status" value="1"/>
</dbReference>
<dbReference type="CDD" id="cd13138">
    <property type="entry name" value="MATE_yoeA_like"/>
    <property type="match status" value="1"/>
</dbReference>
<dbReference type="PANTHER" id="PTHR43549">
    <property type="entry name" value="MULTIDRUG RESISTANCE PROTEIN YPNP-RELATED"/>
    <property type="match status" value="1"/>
</dbReference>
<evidence type="ECO:0000256" key="8">
    <source>
        <dbReference type="SAM" id="Phobius"/>
    </source>
</evidence>
<evidence type="ECO:0000256" key="3">
    <source>
        <dbReference type="ARBA" id="ARBA00022448"/>
    </source>
</evidence>
<dbReference type="NCBIfam" id="TIGR00797">
    <property type="entry name" value="matE"/>
    <property type="match status" value="1"/>
</dbReference>
<feature type="transmembrane region" description="Helical" evidence="8">
    <location>
        <begin position="136"/>
        <end position="158"/>
    </location>
</feature>
<name>A0A323TFD8_9BACI</name>
<feature type="transmembrane region" description="Helical" evidence="8">
    <location>
        <begin position="282"/>
        <end position="304"/>
    </location>
</feature>
<dbReference type="GO" id="GO:0015297">
    <property type="term" value="F:antiporter activity"/>
    <property type="evidence" value="ECO:0007669"/>
    <property type="project" value="InterPro"/>
</dbReference>
<feature type="transmembrane region" description="Helical" evidence="8">
    <location>
        <begin position="237"/>
        <end position="262"/>
    </location>
</feature>
<dbReference type="RefSeq" id="WP_110610970.1">
    <property type="nucleotide sequence ID" value="NZ_PDOD01000004.1"/>
</dbReference>
<sequence>MSAQQYDFTEGSIMKKMVLFSSPIFLTNILQTSYQVIDSIWVGNLLGANALGALAISSTVVFTILSFIIGINTAALTVLSQHKGAKDDEGLKKSLNGFVVVLGSLTIILGLIGFFVSGQILQWMGTPDEILPLATLYLRINFVGILFLFGYNFIATVLRALGDSKTPIRFVLLAVILNTVLDPIFISVFDWGIAGAAYATIVSQGTAFLYGLIYSVYKAGVPFSIPFMPAMKQLKRIFKLGLPSGLSMMVISGGVLAIMTVVTSFGEEVVAGFGAAQRLDSLIMLPALTLGSAINSMAGQNIGAEKWDRVGEISKNGLILIATVSLTMSALVFFNAERAVSLFVQDQDTVAFGTMYVQTVAFFYPFLGVNFVLNGVVRAAGAMFQVFVLNVLSFWVLRFPLTYLFSLWLGERGIGVGMAVSLVLSSVLAVGYYHYGKWREIKVIENEKSDE</sequence>
<keyword evidence="3" id="KW-0813">Transport</keyword>
<reference evidence="9 10" key="1">
    <citation type="submission" date="2017-10" db="EMBL/GenBank/DDBJ databases">
        <title>Bacillus sp. nov., a halophilic bacterium isolated from a Keqin Lake.</title>
        <authorList>
            <person name="Wang H."/>
        </authorList>
    </citation>
    <scope>NUCLEOTIDE SEQUENCE [LARGE SCALE GENOMIC DNA]</scope>
    <source>
        <strain evidence="9 10">KQ-12</strain>
    </source>
</reference>
<dbReference type="EMBL" id="PDOD01000004">
    <property type="protein sequence ID" value="PYZ92377.1"/>
    <property type="molecule type" value="Genomic_DNA"/>
</dbReference>
<feature type="transmembrane region" description="Helical" evidence="8">
    <location>
        <begin position="356"/>
        <end position="377"/>
    </location>
</feature>